<dbReference type="Proteomes" id="UP000299102">
    <property type="component" value="Unassembled WGS sequence"/>
</dbReference>
<dbReference type="EMBL" id="BGZK01000742">
    <property type="protein sequence ID" value="GBP58704.1"/>
    <property type="molecule type" value="Genomic_DNA"/>
</dbReference>
<evidence type="ECO:0000313" key="1">
    <source>
        <dbReference type="EMBL" id="GBP58704.1"/>
    </source>
</evidence>
<dbReference type="OrthoDB" id="6781282at2759"/>
<reference evidence="1 2" key="1">
    <citation type="journal article" date="2019" name="Commun. Biol.">
        <title>The bagworm genome reveals a unique fibroin gene that provides high tensile strength.</title>
        <authorList>
            <person name="Kono N."/>
            <person name="Nakamura H."/>
            <person name="Ohtoshi R."/>
            <person name="Tomita M."/>
            <person name="Numata K."/>
            <person name="Arakawa K."/>
        </authorList>
    </citation>
    <scope>NUCLEOTIDE SEQUENCE [LARGE SCALE GENOMIC DNA]</scope>
</reference>
<sequence length="126" mass="14238">MVVTNKLKYDDSVVHMNGEQIRLACKKAANVYKGLNRAAKIQDMLHVLEDCDMFYRERVWRWKRYVNGKVWKNSSGCGSVVKCAALKPGVTGFDPTMAESANDILTKYRTSRASDSVLSRRFGTSP</sequence>
<evidence type="ECO:0000313" key="2">
    <source>
        <dbReference type="Proteomes" id="UP000299102"/>
    </source>
</evidence>
<proteinExistence type="predicted"/>
<comment type="caution">
    <text evidence="1">The sequence shown here is derived from an EMBL/GenBank/DDBJ whole genome shotgun (WGS) entry which is preliminary data.</text>
</comment>
<keyword evidence="2" id="KW-1185">Reference proteome</keyword>
<name>A0A4C1X8P3_EUMVA</name>
<protein>
    <submittedName>
        <fullName evidence="1">Uncharacterized protein</fullName>
    </submittedName>
</protein>
<gene>
    <name evidence="1" type="ORF">EVAR_97108_1</name>
</gene>
<dbReference type="AlphaFoldDB" id="A0A4C1X8P3"/>
<accession>A0A4C1X8P3</accession>
<organism evidence="1 2">
    <name type="scientific">Eumeta variegata</name>
    <name type="common">Bagworm moth</name>
    <name type="synonym">Eumeta japonica</name>
    <dbReference type="NCBI Taxonomy" id="151549"/>
    <lineage>
        <taxon>Eukaryota</taxon>
        <taxon>Metazoa</taxon>
        <taxon>Ecdysozoa</taxon>
        <taxon>Arthropoda</taxon>
        <taxon>Hexapoda</taxon>
        <taxon>Insecta</taxon>
        <taxon>Pterygota</taxon>
        <taxon>Neoptera</taxon>
        <taxon>Endopterygota</taxon>
        <taxon>Lepidoptera</taxon>
        <taxon>Glossata</taxon>
        <taxon>Ditrysia</taxon>
        <taxon>Tineoidea</taxon>
        <taxon>Psychidae</taxon>
        <taxon>Oiketicinae</taxon>
        <taxon>Eumeta</taxon>
    </lineage>
</organism>